<name>A0A1T5MNB2_9FIRM</name>
<dbReference type="SUPFAM" id="SSF52728">
    <property type="entry name" value="PTS IIb component"/>
    <property type="match status" value="1"/>
</dbReference>
<organism evidence="9 10">
    <name type="scientific">Maledivibacter halophilus</name>
    <dbReference type="NCBI Taxonomy" id="36842"/>
    <lineage>
        <taxon>Bacteria</taxon>
        <taxon>Bacillati</taxon>
        <taxon>Bacillota</taxon>
        <taxon>Clostridia</taxon>
        <taxon>Peptostreptococcales</taxon>
        <taxon>Caminicellaceae</taxon>
        <taxon>Maledivibacter</taxon>
    </lineage>
</organism>
<keyword evidence="2" id="KW-0813">Transport</keyword>
<evidence type="ECO:0000256" key="5">
    <source>
        <dbReference type="ARBA" id="ARBA00022679"/>
    </source>
</evidence>
<dbReference type="InterPro" id="IPR036667">
    <property type="entry name" value="PTS_IIB_sorbose-sp_sf"/>
</dbReference>
<evidence type="ECO:0000256" key="7">
    <source>
        <dbReference type="ARBA" id="ARBA00022777"/>
    </source>
</evidence>
<dbReference type="GO" id="GO:0009401">
    <property type="term" value="P:phosphoenolpyruvate-dependent sugar phosphotransferase system"/>
    <property type="evidence" value="ECO:0007669"/>
    <property type="project" value="UniProtKB-KW"/>
</dbReference>
<evidence type="ECO:0000313" key="10">
    <source>
        <dbReference type="Proteomes" id="UP000190285"/>
    </source>
</evidence>
<dbReference type="OrthoDB" id="9788818at2"/>
<dbReference type="GO" id="GO:0008982">
    <property type="term" value="F:protein-N(PI)-phosphohistidine-sugar phosphotransferase activity"/>
    <property type="evidence" value="ECO:0007669"/>
    <property type="project" value="InterPro"/>
</dbReference>
<evidence type="ECO:0000256" key="4">
    <source>
        <dbReference type="ARBA" id="ARBA00022597"/>
    </source>
</evidence>
<dbReference type="PROSITE" id="PS51101">
    <property type="entry name" value="PTS_EIIB_TYPE_4"/>
    <property type="match status" value="1"/>
</dbReference>
<dbReference type="Proteomes" id="UP000190285">
    <property type="component" value="Unassembled WGS sequence"/>
</dbReference>
<dbReference type="AlphaFoldDB" id="A0A1T5MNB2"/>
<evidence type="ECO:0000313" key="9">
    <source>
        <dbReference type="EMBL" id="SKC89398.1"/>
    </source>
</evidence>
<dbReference type="GO" id="GO:0016301">
    <property type="term" value="F:kinase activity"/>
    <property type="evidence" value="ECO:0007669"/>
    <property type="project" value="UniProtKB-KW"/>
</dbReference>
<dbReference type="STRING" id="36842.SAMN02194393_05027"/>
<dbReference type="InterPro" id="IPR004720">
    <property type="entry name" value="PTS_IIB_sorbose-sp"/>
</dbReference>
<protein>
    <submittedName>
        <fullName evidence="9">PTS system, mannose-specific IIB component</fullName>
    </submittedName>
</protein>
<keyword evidence="4" id="KW-0762">Sugar transport</keyword>
<accession>A0A1T5MNB2</accession>
<gene>
    <name evidence="9" type="ORF">SAMN02194393_05027</name>
</gene>
<dbReference type="Gene3D" id="3.40.35.10">
    <property type="entry name" value="Phosphotransferase system, sorbose subfamily IIB component"/>
    <property type="match status" value="1"/>
</dbReference>
<keyword evidence="3" id="KW-0963">Cytoplasm</keyword>
<keyword evidence="6" id="KW-0598">Phosphotransferase system</keyword>
<keyword evidence="10" id="KW-1185">Reference proteome</keyword>
<evidence type="ECO:0000256" key="2">
    <source>
        <dbReference type="ARBA" id="ARBA00022448"/>
    </source>
</evidence>
<reference evidence="9 10" key="1">
    <citation type="submission" date="2017-02" db="EMBL/GenBank/DDBJ databases">
        <authorList>
            <person name="Peterson S.W."/>
        </authorList>
    </citation>
    <scope>NUCLEOTIDE SEQUENCE [LARGE SCALE GENOMIC DNA]</scope>
    <source>
        <strain evidence="9 10">M1</strain>
    </source>
</reference>
<keyword evidence="5" id="KW-0808">Transferase</keyword>
<evidence type="ECO:0000259" key="8">
    <source>
        <dbReference type="PROSITE" id="PS51101"/>
    </source>
</evidence>
<evidence type="ECO:0000256" key="6">
    <source>
        <dbReference type="ARBA" id="ARBA00022683"/>
    </source>
</evidence>
<evidence type="ECO:0000256" key="1">
    <source>
        <dbReference type="ARBA" id="ARBA00004496"/>
    </source>
</evidence>
<dbReference type="GO" id="GO:0005737">
    <property type="term" value="C:cytoplasm"/>
    <property type="evidence" value="ECO:0007669"/>
    <property type="project" value="UniProtKB-SubCell"/>
</dbReference>
<comment type="subcellular location">
    <subcellularLocation>
        <location evidence="1">Cytoplasm</location>
    </subcellularLocation>
</comment>
<sequence>MIVKMRIDDRLLHGQVAYSWKSALSYDAIVIANDGASKDNVRRTAMKISTPEGVRLAVRSIEDAAKLLKNPKLNRMKVFVIVSKPKDAYNVLNLIDERPSLNVGGMQKKDDKVSFSPAVFVSEEDIEYLDKIKEMGIEIEVRQVPSENKKAYEPLRNKVKF</sequence>
<dbReference type="Pfam" id="PF03830">
    <property type="entry name" value="PTSIIB_sorb"/>
    <property type="match status" value="1"/>
</dbReference>
<evidence type="ECO:0000256" key="3">
    <source>
        <dbReference type="ARBA" id="ARBA00022490"/>
    </source>
</evidence>
<dbReference type="EMBL" id="FUZT01000019">
    <property type="protein sequence ID" value="SKC89398.1"/>
    <property type="molecule type" value="Genomic_DNA"/>
</dbReference>
<feature type="domain" description="PTS EIIB type-4" evidence="8">
    <location>
        <begin position="1"/>
        <end position="161"/>
    </location>
</feature>
<keyword evidence="7" id="KW-0418">Kinase</keyword>
<proteinExistence type="predicted"/>
<dbReference type="RefSeq" id="WP_079495618.1">
    <property type="nucleotide sequence ID" value="NZ_FUZT01000019.1"/>
</dbReference>